<evidence type="ECO:0000313" key="2">
    <source>
        <dbReference type="Proteomes" id="UP000191931"/>
    </source>
</evidence>
<protein>
    <submittedName>
        <fullName evidence="1">Glycosyl transferase group 1</fullName>
    </submittedName>
</protein>
<dbReference type="PANTHER" id="PTHR45947:SF3">
    <property type="entry name" value="SULFOQUINOVOSYL TRANSFERASE SQD2"/>
    <property type="match status" value="1"/>
</dbReference>
<dbReference type="Proteomes" id="UP000191931">
    <property type="component" value="Unassembled WGS sequence"/>
</dbReference>
<dbReference type="GO" id="GO:0016757">
    <property type="term" value="F:glycosyltransferase activity"/>
    <property type="evidence" value="ECO:0007669"/>
    <property type="project" value="TreeGrafter"/>
</dbReference>
<gene>
    <name evidence="1" type="ORF">MTBBW1_60059</name>
</gene>
<dbReference type="SUPFAM" id="SSF53756">
    <property type="entry name" value="UDP-Glycosyltransferase/glycogen phosphorylase"/>
    <property type="match status" value="1"/>
</dbReference>
<accession>A0A1W1HI56</accession>
<dbReference type="Gene3D" id="3.40.50.2000">
    <property type="entry name" value="Glycogen Phosphorylase B"/>
    <property type="match status" value="2"/>
</dbReference>
<dbReference type="Pfam" id="PF13692">
    <property type="entry name" value="Glyco_trans_1_4"/>
    <property type="match status" value="1"/>
</dbReference>
<reference evidence="1 2" key="1">
    <citation type="submission" date="2017-03" db="EMBL/GenBank/DDBJ databases">
        <authorList>
            <person name="Afonso C.L."/>
            <person name="Miller P.J."/>
            <person name="Scott M.A."/>
            <person name="Spackman E."/>
            <person name="Goraichik I."/>
            <person name="Dimitrov K.M."/>
            <person name="Suarez D.L."/>
            <person name="Swayne D.E."/>
        </authorList>
    </citation>
    <scope>NUCLEOTIDE SEQUENCE [LARGE SCALE GENOMIC DNA]</scope>
    <source>
        <strain evidence="1">PRJEB14757</strain>
    </source>
</reference>
<dbReference type="OrthoDB" id="9790710at2"/>
<organism evidence="1 2">
    <name type="scientific">Desulfamplus magnetovallimortis</name>
    <dbReference type="NCBI Taxonomy" id="1246637"/>
    <lineage>
        <taxon>Bacteria</taxon>
        <taxon>Pseudomonadati</taxon>
        <taxon>Thermodesulfobacteriota</taxon>
        <taxon>Desulfobacteria</taxon>
        <taxon>Desulfobacterales</taxon>
        <taxon>Desulfobacteraceae</taxon>
        <taxon>Desulfamplus</taxon>
    </lineage>
</organism>
<dbReference type="EMBL" id="FWEV01000303">
    <property type="protein sequence ID" value="SLM32159.1"/>
    <property type="molecule type" value="Genomic_DNA"/>
</dbReference>
<sequence>MEEKGHTIVIAAPPNTPLSRKAISRKWQYFPVQFTSRTMLKDFLTLKKLYVKIKPDILNTHGNSDSKVALAAAYQSPIPCSILSRHISADVSPTWYNKLLYQKLCTHIFTTADYTTLHLKIALELDGNKVITIPSGINPPVPLPDRDSSINALTKELKVAPDAKFIGYVGRVSIDKGVMDIINGFISVAEKIPGYHLVIVGDGEKGFLDDLDSSSRALIRKHSSIIHFTGFRENTWPYYSAFDCKLLASREVEGISQSILEAMFSLCPVAASRVGGNMDIISHGESGILFSGR</sequence>
<evidence type="ECO:0000313" key="1">
    <source>
        <dbReference type="EMBL" id="SLM32159.1"/>
    </source>
</evidence>
<keyword evidence="1" id="KW-0808">Transferase</keyword>
<name>A0A1W1HI56_9BACT</name>
<dbReference type="AlphaFoldDB" id="A0A1W1HI56"/>
<keyword evidence="2" id="KW-1185">Reference proteome</keyword>
<dbReference type="PANTHER" id="PTHR45947">
    <property type="entry name" value="SULFOQUINOVOSYL TRANSFERASE SQD2"/>
    <property type="match status" value="1"/>
</dbReference>
<proteinExistence type="predicted"/>
<dbReference type="STRING" id="1246637.MTBBW1_60059"/>
<dbReference type="InterPro" id="IPR050194">
    <property type="entry name" value="Glycosyltransferase_grp1"/>
</dbReference>